<dbReference type="PANTHER" id="PTHR43115:SF4">
    <property type="entry name" value="DEHYDROGENASE_REDUCTASE SDR FAMILY MEMBER 11"/>
    <property type="match status" value="1"/>
</dbReference>
<name>A0A8J2LJN7_9HEXA</name>
<reference evidence="3" key="1">
    <citation type="submission" date="2021-06" db="EMBL/GenBank/DDBJ databases">
        <authorList>
            <person name="Hodson N. C."/>
            <person name="Mongue J. A."/>
            <person name="Jaron S. K."/>
        </authorList>
    </citation>
    <scope>NUCLEOTIDE SEQUENCE</scope>
</reference>
<sequence length="208" mass="22397">MALPGIARFAGRVALVTGASAGMGAAIADSLVRNGLIVVGCARNPDPINEHAQKLASEGYVDKLLSYKCDIAKEDEIEKMFQWIEEKVGGVDVCINNAGIAVAEPLLGIAVAEPLLESNPANIRAMLDINFIGLVMCTKLSVKSMRSRGVDDGHIININSLLGHQTRGVRHCYAASKFAVRAITEGFRKEIYDAGLNIRVSVSYYIYC</sequence>
<dbReference type="PANTHER" id="PTHR43115">
    <property type="entry name" value="DEHYDROGENASE/REDUCTASE SDR FAMILY MEMBER 11"/>
    <property type="match status" value="1"/>
</dbReference>
<dbReference type="InterPro" id="IPR020904">
    <property type="entry name" value="Sc_DH/Rdtase_CS"/>
</dbReference>
<evidence type="ECO:0008006" key="5">
    <source>
        <dbReference type="Google" id="ProtNLM"/>
    </source>
</evidence>
<evidence type="ECO:0000256" key="1">
    <source>
        <dbReference type="ARBA" id="ARBA00006484"/>
    </source>
</evidence>
<dbReference type="OrthoDB" id="1933717at2759"/>
<protein>
    <recommendedName>
        <fullName evidence="5">Dehydrogenase/reductase SDR family member 11</fullName>
    </recommendedName>
</protein>
<comment type="caution">
    <text evidence="3">The sequence shown here is derived from an EMBL/GenBank/DDBJ whole genome shotgun (WGS) entry which is preliminary data.</text>
</comment>
<evidence type="ECO:0000256" key="2">
    <source>
        <dbReference type="ARBA" id="ARBA00023002"/>
    </source>
</evidence>
<evidence type="ECO:0000313" key="3">
    <source>
        <dbReference type="EMBL" id="CAG7838082.1"/>
    </source>
</evidence>
<dbReference type="GO" id="GO:0016491">
    <property type="term" value="F:oxidoreductase activity"/>
    <property type="evidence" value="ECO:0007669"/>
    <property type="project" value="UniProtKB-KW"/>
</dbReference>
<evidence type="ECO:0000313" key="4">
    <source>
        <dbReference type="Proteomes" id="UP000708208"/>
    </source>
</evidence>
<keyword evidence="2" id="KW-0560">Oxidoreductase</keyword>
<dbReference type="AlphaFoldDB" id="A0A8J2LJN7"/>
<dbReference type="InterPro" id="IPR002347">
    <property type="entry name" value="SDR_fam"/>
</dbReference>
<dbReference type="Pfam" id="PF00106">
    <property type="entry name" value="adh_short"/>
    <property type="match status" value="1"/>
</dbReference>
<accession>A0A8J2LJN7</accession>
<dbReference type="EMBL" id="CAJVCH010571643">
    <property type="protein sequence ID" value="CAG7838082.1"/>
    <property type="molecule type" value="Genomic_DNA"/>
</dbReference>
<dbReference type="Proteomes" id="UP000708208">
    <property type="component" value="Unassembled WGS sequence"/>
</dbReference>
<dbReference type="PROSITE" id="PS00061">
    <property type="entry name" value="ADH_SHORT"/>
    <property type="match status" value="1"/>
</dbReference>
<organism evidence="3 4">
    <name type="scientific">Allacma fusca</name>
    <dbReference type="NCBI Taxonomy" id="39272"/>
    <lineage>
        <taxon>Eukaryota</taxon>
        <taxon>Metazoa</taxon>
        <taxon>Ecdysozoa</taxon>
        <taxon>Arthropoda</taxon>
        <taxon>Hexapoda</taxon>
        <taxon>Collembola</taxon>
        <taxon>Symphypleona</taxon>
        <taxon>Sminthuridae</taxon>
        <taxon>Allacma</taxon>
    </lineage>
</organism>
<proteinExistence type="inferred from homology"/>
<comment type="similarity">
    <text evidence="1">Belongs to the short-chain dehydrogenases/reductases (SDR) family.</text>
</comment>
<gene>
    <name evidence="3" type="ORF">AFUS01_LOCUS47093</name>
</gene>
<keyword evidence="4" id="KW-1185">Reference proteome</keyword>